<dbReference type="VEuPathDB" id="FungiDB:RhiirFUN_021071"/>
<proteinExistence type="predicted"/>
<gene>
    <name evidence="1" type="ORF">RhiirC2_791288</name>
</gene>
<dbReference type="Proteomes" id="UP000233469">
    <property type="component" value="Unassembled WGS sequence"/>
</dbReference>
<accession>A0A2N1MJH4</accession>
<evidence type="ECO:0000313" key="2">
    <source>
        <dbReference type="Proteomes" id="UP000233469"/>
    </source>
</evidence>
<name>A0A2N1MJH4_9GLOM</name>
<dbReference type="AlphaFoldDB" id="A0A2N1MJH4"/>
<organism evidence="1 2">
    <name type="scientific">Rhizophagus irregularis</name>
    <dbReference type="NCBI Taxonomy" id="588596"/>
    <lineage>
        <taxon>Eukaryota</taxon>
        <taxon>Fungi</taxon>
        <taxon>Fungi incertae sedis</taxon>
        <taxon>Mucoromycota</taxon>
        <taxon>Glomeromycotina</taxon>
        <taxon>Glomeromycetes</taxon>
        <taxon>Glomerales</taxon>
        <taxon>Glomeraceae</taxon>
        <taxon>Rhizophagus</taxon>
    </lineage>
</organism>
<sequence length="142" mass="16348">MTSLPSTFSDFETIDDTNSTISEDNTIIHQTVSAQKNCSGNTSNLLIYLRDKQNITKNNYSEYLNEYEEPHVKLTNPNSSSCFPKRQELITRKVTSFIIKIVQPLFILQNLVFQDLLLTCKPGYKIPCKSQLKVYFIQHTYG</sequence>
<protein>
    <submittedName>
        <fullName evidence="1">Uncharacterized protein</fullName>
    </submittedName>
</protein>
<comment type="caution">
    <text evidence="1">The sequence shown here is derived from an EMBL/GenBank/DDBJ whole genome shotgun (WGS) entry which is preliminary data.</text>
</comment>
<reference evidence="1 2" key="2">
    <citation type="submission" date="2017-10" db="EMBL/GenBank/DDBJ databases">
        <title>Extensive intraspecific genome diversity in a model arbuscular mycorrhizal fungus.</title>
        <authorList>
            <person name="Chen E.C.H."/>
            <person name="Morin E."/>
            <person name="Baudet D."/>
            <person name="Noel J."/>
            <person name="Ndikumana S."/>
            <person name="Charron P."/>
            <person name="St-Onge C."/>
            <person name="Giorgi J."/>
            <person name="Grigoriev I.V."/>
            <person name="Roux C."/>
            <person name="Martin F.M."/>
            <person name="Corradi N."/>
        </authorList>
    </citation>
    <scope>NUCLEOTIDE SEQUENCE [LARGE SCALE GENOMIC DNA]</scope>
    <source>
        <strain evidence="1 2">C2</strain>
    </source>
</reference>
<dbReference type="VEuPathDB" id="FungiDB:RhiirA1_506003"/>
<evidence type="ECO:0000313" key="1">
    <source>
        <dbReference type="EMBL" id="PKK61780.1"/>
    </source>
</evidence>
<dbReference type="EMBL" id="LLXL01002109">
    <property type="protein sequence ID" value="PKK61780.1"/>
    <property type="molecule type" value="Genomic_DNA"/>
</dbReference>
<reference evidence="1 2" key="1">
    <citation type="submission" date="2016-04" db="EMBL/GenBank/DDBJ databases">
        <title>Genome analyses suggest a sexual origin of heterokaryosis in a supposedly ancient asexual fungus.</title>
        <authorList>
            <person name="Ropars J."/>
            <person name="Sedzielewska K."/>
            <person name="Noel J."/>
            <person name="Charron P."/>
            <person name="Farinelli L."/>
            <person name="Marton T."/>
            <person name="Kruger M."/>
            <person name="Pelin A."/>
            <person name="Brachmann A."/>
            <person name="Corradi N."/>
        </authorList>
    </citation>
    <scope>NUCLEOTIDE SEQUENCE [LARGE SCALE GENOMIC DNA]</scope>
    <source>
        <strain evidence="1 2">C2</strain>
    </source>
</reference>